<reference evidence="1 2" key="1">
    <citation type="submission" date="2017-01" db="EMBL/GenBank/DDBJ databases">
        <title>Genome analysis of Paenibacillus selenitrireducens ES3-24.</title>
        <authorList>
            <person name="Xu D."/>
            <person name="Yao R."/>
            <person name="Zheng S."/>
        </authorList>
    </citation>
    <scope>NUCLEOTIDE SEQUENCE [LARGE SCALE GENOMIC DNA]</scope>
    <source>
        <strain evidence="1 2">ES3-24</strain>
    </source>
</reference>
<organism evidence="1 2">
    <name type="scientific">Paenibacillus selenitireducens</name>
    <dbReference type="NCBI Taxonomy" id="1324314"/>
    <lineage>
        <taxon>Bacteria</taxon>
        <taxon>Bacillati</taxon>
        <taxon>Bacillota</taxon>
        <taxon>Bacilli</taxon>
        <taxon>Bacillales</taxon>
        <taxon>Paenibacillaceae</taxon>
        <taxon>Paenibacillus</taxon>
    </lineage>
</organism>
<comment type="caution">
    <text evidence="1">The sequence shown here is derived from an EMBL/GenBank/DDBJ whole genome shotgun (WGS) entry which is preliminary data.</text>
</comment>
<dbReference type="OrthoDB" id="2974001at2"/>
<dbReference type="STRING" id="1324314.BVG16_16275"/>
<evidence type="ECO:0000313" key="1">
    <source>
        <dbReference type="EMBL" id="OPA76726.1"/>
    </source>
</evidence>
<sequence>MLKFEDLNARNSTILTIEGEEYRTTQDPHISDDGETYQAHALNTDNEEFLITWDITNNETTDESEACDWDSPIGIMAI</sequence>
<evidence type="ECO:0000313" key="2">
    <source>
        <dbReference type="Proteomes" id="UP000190188"/>
    </source>
</evidence>
<dbReference type="Proteomes" id="UP000190188">
    <property type="component" value="Unassembled WGS sequence"/>
</dbReference>
<dbReference type="AlphaFoldDB" id="A0A1T2XAK1"/>
<protein>
    <submittedName>
        <fullName evidence="1">Uncharacterized protein</fullName>
    </submittedName>
</protein>
<dbReference type="RefSeq" id="WP_078499744.1">
    <property type="nucleotide sequence ID" value="NZ_MSZX01000006.1"/>
</dbReference>
<name>A0A1T2XAK1_9BACL</name>
<accession>A0A1T2XAK1</accession>
<dbReference type="EMBL" id="MSZX01000006">
    <property type="protein sequence ID" value="OPA76726.1"/>
    <property type="molecule type" value="Genomic_DNA"/>
</dbReference>
<proteinExistence type="predicted"/>
<keyword evidence="2" id="KW-1185">Reference proteome</keyword>
<gene>
    <name evidence="1" type="ORF">BVG16_16275</name>
</gene>